<dbReference type="NCBIfam" id="TIGR02227">
    <property type="entry name" value="sigpep_I_bact"/>
    <property type="match status" value="1"/>
</dbReference>
<organism evidence="14 15">
    <name type="scientific">Vagococcus hydrophili</name>
    <dbReference type="NCBI Taxonomy" id="2714947"/>
    <lineage>
        <taxon>Bacteria</taxon>
        <taxon>Bacillati</taxon>
        <taxon>Bacillota</taxon>
        <taxon>Bacilli</taxon>
        <taxon>Lactobacillales</taxon>
        <taxon>Enterococcaceae</taxon>
        <taxon>Vagococcus</taxon>
    </lineage>
</organism>
<feature type="active site" evidence="11">
    <location>
        <position position="77"/>
    </location>
</feature>
<dbReference type="PANTHER" id="PTHR43390">
    <property type="entry name" value="SIGNAL PEPTIDASE I"/>
    <property type="match status" value="1"/>
</dbReference>
<accession>A0A6G8AWE2</accession>
<dbReference type="PANTHER" id="PTHR43390:SF8">
    <property type="entry name" value="SIGNAL PEPTIDASE I"/>
    <property type="match status" value="1"/>
</dbReference>
<dbReference type="InterPro" id="IPR019533">
    <property type="entry name" value="Peptidase_S26"/>
</dbReference>
<comment type="similarity">
    <text evidence="3 12">Belongs to the peptidase S26 family.</text>
</comment>
<keyword evidence="10 12" id="KW-0472">Membrane</keyword>
<dbReference type="SUPFAM" id="SSF51306">
    <property type="entry name" value="LexA/Signal peptidase"/>
    <property type="match status" value="1"/>
</dbReference>
<evidence type="ECO:0000256" key="12">
    <source>
        <dbReference type="RuleBase" id="RU362042"/>
    </source>
</evidence>
<dbReference type="EMBL" id="CP049887">
    <property type="protein sequence ID" value="QIL49279.1"/>
    <property type="molecule type" value="Genomic_DNA"/>
</dbReference>
<dbReference type="PROSITE" id="PS00761">
    <property type="entry name" value="SPASE_I_3"/>
    <property type="match status" value="1"/>
</dbReference>
<feature type="active site" evidence="11">
    <location>
        <position position="40"/>
    </location>
</feature>
<dbReference type="Proteomes" id="UP000501747">
    <property type="component" value="Chromosome"/>
</dbReference>
<comment type="subcellular location">
    <subcellularLocation>
        <location evidence="2">Cell membrane</location>
        <topology evidence="2">Single-pass type II membrane protein</topology>
    </subcellularLocation>
    <subcellularLocation>
        <location evidence="12">Membrane</location>
        <topology evidence="12">Single-pass type II membrane protein</topology>
    </subcellularLocation>
</comment>
<comment type="catalytic activity">
    <reaction evidence="1 12">
        <text>Cleavage of hydrophobic, N-terminal signal or leader sequences from secreted and periplasmic proteins.</text>
        <dbReference type="EC" id="3.4.21.89"/>
    </reaction>
</comment>
<evidence type="ECO:0000256" key="7">
    <source>
        <dbReference type="ARBA" id="ARBA00022692"/>
    </source>
</evidence>
<dbReference type="GO" id="GO:0006465">
    <property type="term" value="P:signal peptide processing"/>
    <property type="evidence" value="ECO:0007669"/>
    <property type="project" value="InterPro"/>
</dbReference>
<dbReference type="Gene3D" id="2.10.109.10">
    <property type="entry name" value="Umud Fragment, subunit A"/>
    <property type="match status" value="1"/>
</dbReference>
<keyword evidence="7 12" id="KW-0812">Transmembrane</keyword>
<dbReference type="PRINTS" id="PR00727">
    <property type="entry name" value="LEADERPTASE"/>
</dbReference>
<evidence type="ECO:0000256" key="5">
    <source>
        <dbReference type="ARBA" id="ARBA00022475"/>
    </source>
</evidence>
<dbReference type="KEGG" id="vhy:G7082_12655"/>
<evidence type="ECO:0000256" key="3">
    <source>
        <dbReference type="ARBA" id="ARBA00009370"/>
    </source>
</evidence>
<evidence type="ECO:0000313" key="14">
    <source>
        <dbReference type="EMBL" id="QIL49279.1"/>
    </source>
</evidence>
<dbReference type="GO" id="GO:0004252">
    <property type="term" value="F:serine-type endopeptidase activity"/>
    <property type="evidence" value="ECO:0007669"/>
    <property type="project" value="InterPro"/>
</dbReference>
<dbReference type="PROSITE" id="PS00760">
    <property type="entry name" value="SPASE_I_2"/>
    <property type="match status" value="1"/>
</dbReference>
<evidence type="ECO:0000313" key="15">
    <source>
        <dbReference type="Proteomes" id="UP000501747"/>
    </source>
</evidence>
<name>A0A6G8AWE2_9ENTE</name>
<sequence length="180" mass="20833">MEKKVLDIVWHWLKLIVVCSIFAVIVQAFILIPVEVSGKSMSPTLKENDFIVMENFSQIDRFDIIVFTSPDGNTYIKRVIGLPGDHVKYEKDQLYINNEKVEEPFLKDIKKHKNEYVFTTDLNSEDILGTKKIPKNQYFVLGDNRRLSKDSRSFGTISETSVLGKARVVYYPIFHSKIVK</sequence>
<dbReference type="FunFam" id="2.10.109.10:FF:000008">
    <property type="entry name" value="Signal peptidase I"/>
    <property type="match status" value="1"/>
</dbReference>
<evidence type="ECO:0000256" key="6">
    <source>
        <dbReference type="ARBA" id="ARBA00022670"/>
    </source>
</evidence>
<evidence type="ECO:0000256" key="9">
    <source>
        <dbReference type="ARBA" id="ARBA00022989"/>
    </source>
</evidence>
<evidence type="ECO:0000256" key="10">
    <source>
        <dbReference type="ARBA" id="ARBA00023136"/>
    </source>
</evidence>
<dbReference type="GO" id="GO:0009003">
    <property type="term" value="F:signal peptidase activity"/>
    <property type="evidence" value="ECO:0007669"/>
    <property type="project" value="UniProtKB-EC"/>
</dbReference>
<evidence type="ECO:0000256" key="8">
    <source>
        <dbReference type="ARBA" id="ARBA00022801"/>
    </source>
</evidence>
<feature type="transmembrane region" description="Helical" evidence="12">
    <location>
        <begin position="12"/>
        <end position="32"/>
    </location>
</feature>
<dbReference type="InterPro" id="IPR019757">
    <property type="entry name" value="Pept_S26A_signal_pept_1_Lys-AS"/>
</dbReference>
<dbReference type="InterPro" id="IPR000223">
    <property type="entry name" value="Pept_S26A_signal_pept_1"/>
</dbReference>
<evidence type="ECO:0000256" key="4">
    <source>
        <dbReference type="ARBA" id="ARBA00013208"/>
    </source>
</evidence>
<evidence type="ECO:0000256" key="11">
    <source>
        <dbReference type="PIRSR" id="PIRSR600223-1"/>
    </source>
</evidence>
<feature type="domain" description="Peptidase S26" evidence="13">
    <location>
        <begin position="10"/>
        <end position="171"/>
    </location>
</feature>
<dbReference type="InterPro" id="IPR036286">
    <property type="entry name" value="LexA/Signal_pep-like_sf"/>
</dbReference>
<evidence type="ECO:0000259" key="13">
    <source>
        <dbReference type="Pfam" id="PF10502"/>
    </source>
</evidence>
<keyword evidence="8 12" id="KW-0378">Hydrolase</keyword>
<reference evidence="14 15" key="1">
    <citation type="submission" date="2020-03" db="EMBL/GenBank/DDBJ databases">
        <title>Vagococcus sp. nov., isolated from beetles.</title>
        <authorList>
            <person name="Hyun D.-W."/>
            <person name="Bae J.-W."/>
        </authorList>
    </citation>
    <scope>NUCLEOTIDE SEQUENCE [LARGE SCALE GENOMIC DNA]</scope>
    <source>
        <strain evidence="14 15">HDW17B</strain>
    </source>
</reference>
<keyword evidence="6 12" id="KW-0645">Protease</keyword>
<keyword evidence="9 12" id="KW-1133">Transmembrane helix</keyword>
<dbReference type="InterPro" id="IPR019758">
    <property type="entry name" value="Pept_S26A_signal_pept_1_CS"/>
</dbReference>
<dbReference type="CDD" id="cd06530">
    <property type="entry name" value="S26_SPase_I"/>
    <property type="match status" value="1"/>
</dbReference>
<gene>
    <name evidence="14" type="primary">lepB</name>
    <name evidence="14" type="ORF">G7082_12655</name>
</gene>
<dbReference type="GO" id="GO:0005886">
    <property type="term" value="C:plasma membrane"/>
    <property type="evidence" value="ECO:0007669"/>
    <property type="project" value="UniProtKB-SubCell"/>
</dbReference>
<evidence type="ECO:0000256" key="1">
    <source>
        <dbReference type="ARBA" id="ARBA00000677"/>
    </source>
</evidence>
<proteinExistence type="inferred from homology"/>
<dbReference type="EC" id="3.4.21.89" evidence="4 12"/>
<protein>
    <recommendedName>
        <fullName evidence="4 12">Signal peptidase I</fullName>
        <ecNumber evidence="4 12">3.4.21.89</ecNumber>
    </recommendedName>
</protein>
<keyword evidence="15" id="KW-1185">Reference proteome</keyword>
<evidence type="ECO:0000256" key="2">
    <source>
        <dbReference type="ARBA" id="ARBA00004401"/>
    </source>
</evidence>
<dbReference type="AlphaFoldDB" id="A0A6G8AWE2"/>
<dbReference type="Pfam" id="PF10502">
    <property type="entry name" value="Peptidase_S26"/>
    <property type="match status" value="1"/>
</dbReference>
<keyword evidence="5" id="KW-1003">Cell membrane</keyword>